<dbReference type="AlphaFoldDB" id="A0A9X3EMQ1"/>
<dbReference type="Proteomes" id="UP001150924">
    <property type="component" value="Unassembled WGS sequence"/>
</dbReference>
<evidence type="ECO:0000313" key="2">
    <source>
        <dbReference type="EMBL" id="MCY1006874.1"/>
    </source>
</evidence>
<reference evidence="2" key="1">
    <citation type="submission" date="2022-11" db="EMBL/GenBank/DDBJ databases">
        <title>Minimal conservation of predation-associated metabolite biosynthetic gene clusters underscores biosynthetic potential of Myxococcota including descriptions for ten novel species: Archangium lansinium sp. nov., Myxococcus landrumus sp. nov., Nannocystis bai.</title>
        <authorList>
            <person name="Ahearne A."/>
            <person name="Stevens C."/>
            <person name="Phillips K."/>
        </authorList>
    </citation>
    <scope>NUCLEOTIDE SEQUENCE</scope>
    <source>
        <strain evidence="2">Na p29</strain>
    </source>
</reference>
<dbReference type="RefSeq" id="WP_267769299.1">
    <property type="nucleotide sequence ID" value="NZ_JAPNKE010000002.1"/>
</dbReference>
<comment type="caution">
    <text evidence="2">The sequence shown here is derived from an EMBL/GenBank/DDBJ whole genome shotgun (WGS) entry which is preliminary data.</text>
</comment>
<keyword evidence="3" id="KW-1185">Reference proteome</keyword>
<name>A0A9X3EMQ1_9BACT</name>
<evidence type="ECO:0000256" key="1">
    <source>
        <dbReference type="SAM" id="MobiDB-lite"/>
    </source>
</evidence>
<gene>
    <name evidence="2" type="ORF">OV079_15190</name>
</gene>
<feature type="region of interest" description="Disordered" evidence="1">
    <location>
        <begin position="1"/>
        <end position="27"/>
    </location>
</feature>
<feature type="compositionally biased region" description="Low complexity" evidence="1">
    <location>
        <begin position="1"/>
        <end position="26"/>
    </location>
</feature>
<accession>A0A9X3EMQ1</accession>
<protein>
    <submittedName>
        <fullName evidence="2">Uncharacterized protein</fullName>
    </submittedName>
</protein>
<evidence type="ECO:0000313" key="3">
    <source>
        <dbReference type="Proteomes" id="UP001150924"/>
    </source>
</evidence>
<sequence>MRLAGSAGLSAGPASSASPSSTASTSWVEIPTWATSSRSSGPSSRTLRIQLHTQASIAASAGSAASTASRSACLSGQLGHARRQVVQGQRRVRARQRLPLHHRQRASEHPENDANAIVPSVLAKNTSSSGSNTPRMSAVTMTAIVDKAAQIARIFARRRRSSRRVSIAAASRW</sequence>
<dbReference type="EMBL" id="JAPNKE010000002">
    <property type="protein sequence ID" value="MCY1006874.1"/>
    <property type="molecule type" value="Genomic_DNA"/>
</dbReference>
<proteinExistence type="predicted"/>
<organism evidence="2 3">
    <name type="scientific">Nannocystis pusilla</name>
    <dbReference type="NCBI Taxonomy" id="889268"/>
    <lineage>
        <taxon>Bacteria</taxon>
        <taxon>Pseudomonadati</taxon>
        <taxon>Myxococcota</taxon>
        <taxon>Polyangia</taxon>
        <taxon>Nannocystales</taxon>
        <taxon>Nannocystaceae</taxon>
        <taxon>Nannocystis</taxon>
    </lineage>
</organism>